<dbReference type="KEGG" id="etr:ETAE_3139"/>
<protein>
    <submittedName>
        <fullName evidence="1">Uncharacterized protein</fullName>
    </submittedName>
</protein>
<reference evidence="1 2" key="1">
    <citation type="journal article" date="2009" name="PLoS ONE">
        <title>Genome sequence of the versatile fish pathogen Edwardsiella tarda provides insights into its adaptation to broad host ranges and intracellular niches.</title>
        <authorList>
            <person name="Wang Q."/>
            <person name="Yang M."/>
            <person name="Xiao J."/>
            <person name="Wu H."/>
            <person name="Wang X."/>
            <person name="Lv Y."/>
            <person name="Xu L."/>
            <person name="Zheng H."/>
            <person name="Wang S."/>
            <person name="Zhao G."/>
            <person name="Liu Q."/>
            <person name="Zhang Y."/>
        </authorList>
    </citation>
    <scope>NUCLEOTIDE SEQUENCE [LARGE SCALE GENOMIC DNA]</scope>
    <source>
        <strain evidence="2">EIB202 / CCTCC M208068</strain>
    </source>
</reference>
<dbReference type="EMBL" id="CP001135">
    <property type="protein sequence ID" value="ACY85970.1"/>
    <property type="molecule type" value="Genomic_DNA"/>
</dbReference>
<keyword evidence="2" id="KW-1185">Reference proteome</keyword>
<dbReference type="Proteomes" id="UP000002634">
    <property type="component" value="Chromosome"/>
</dbReference>
<sequence length="43" mass="5056">MSKLWRIRHFARPLGSFVLIGKIRSEKIIYINDDMVGVGIVYY</sequence>
<gene>
    <name evidence="1" type="ordered locus">ETAE_3139</name>
</gene>
<proteinExistence type="predicted"/>
<dbReference type="AlphaFoldDB" id="A0AAU8PXA1"/>
<name>A0AAU8PXA1_EDWPI</name>
<evidence type="ECO:0000313" key="1">
    <source>
        <dbReference type="EMBL" id="ACY85970.1"/>
    </source>
</evidence>
<accession>A0AAU8PXA1</accession>
<organism evidence="1 2">
    <name type="scientific">Edwardsiella piscicida</name>
    <dbReference type="NCBI Taxonomy" id="1263550"/>
    <lineage>
        <taxon>Bacteria</taxon>
        <taxon>Pseudomonadati</taxon>
        <taxon>Pseudomonadota</taxon>
        <taxon>Gammaproteobacteria</taxon>
        <taxon>Enterobacterales</taxon>
        <taxon>Hafniaceae</taxon>
        <taxon>Edwardsiella</taxon>
    </lineage>
</organism>
<evidence type="ECO:0000313" key="2">
    <source>
        <dbReference type="Proteomes" id="UP000002634"/>
    </source>
</evidence>